<dbReference type="Gene3D" id="3.30.2130.10">
    <property type="entry name" value="VC0802-like"/>
    <property type="match status" value="1"/>
</dbReference>
<dbReference type="Proteomes" id="UP001363151">
    <property type="component" value="Unassembled WGS sequence"/>
</dbReference>
<keyword evidence="4" id="KW-1185">Reference proteome</keyword>
<dbReference type="PANTHER" id="PTHR31131">
    <property type="entry name" value="CHROMOSOME 1, WHOLE GENOME SHOTGUN SEQUENCE"/>
    <property type="match status" value="1"/>
</dbReference>
<protein>
    <recommendedName>
        <fullName evidence="2">CASTOR ACT domain-containing protein</fullName>
    </recommendedName>
</protein>
<feature type="domain" description="CASTOR ACT" evidence="2">
    <location>
        <begin position="72"/>
        <end position="132"/>
    </location>
</feature>
<dbReference type="InterPro" id="IPR027795">
    <property type="entry name" value="CASTOR_ACT_dom"/>
</dbReference>
<proteinExistence type="predicted"/>
<dbReference type="SUPFAM" id="SSF55021">
    <property type="entry name" value="ACT-like"/>
    <property type="match status" value="2"/>
</dbReference>
<evidence type="ECO:0000259" key="2">
    <source>
        <dbReference type="Pfam" id="PF13840"/>
    </source>
</evidence>
<dbReference type="InterPro" id="IPR045865">
    <property type="entry name" value="ACT-like_dom_sf"/>
</dbReference>
<evidence type="ECO:0000313" key="4">
    <source>
        <dbReference type="Proteomes" id="UP001363151"/>
    </source>
</evidence>
<dbReference type="PANTHER" id="PTHR31131:SF6">
    <property type="entry name" value="CASTOR ACT DOMAIN-CONTAINING PROTEIN"/>
    <property type="match status" value="1"/>
</dbReference>
<feature type="region of interest" description="Disordered" evidence="1">
    <location>
        <begin position="320"/>
        <end position="364"/>
    </location>
</feature>
<sequence length="364" mass="37636">MTTQRAVRGSDLTLHVLGEHYEVVRLGPGAAIPADLFSSNPSSSLVSITRTADELSIIRPRGARRIDGEKLEAGWRALKVQGPLPFHLVGVLSHLSATLAAAGVSIFVNSTYDTDYVMVKDDKLHAAVDALKAGGSTVHGFKAKKPKKASLEDAFANAGQAPPEKKVKDKKKKERKAAAPLDNDAAALNDCFASYVPAAEPVAAPPDDDSDSSSDDGLAASFRAATTEKRPSGLAADLKAEFASLVDTDAIVAPEPPRKLSLAPPPARYPGAALVNRPPAKSTMTGDPVMVDNRFTQSSTKLAAGFGVCGNAPLGDVPAARPQIAPARPPQTASVGEAFGSAIDGWSNAPRPPTSPGGGFPGGL</sequence>
<dbReference type="Pfam" id="PF13840">
    <property type="entry name" value="ACT_7"/>
    <property type="match status" value="1"/>
</dbReference>
<feature type="region of interest" description="Disordered" evidence="1">
    <location>
        <begin position="155"/>
        <end position="180"/>
    </location>
</feature>
<gene>
    <name evidence="3" type="ORF">SO694_0021106</name>
</gene>
<feature type="compositionally biased region" description="Low complexity" evidence="1">
    <location>
        <begin position="320"/>
        <end position="333"/>
    </location>
</feature>
<reference evidence="3 4" key="1">
    <citation type="submission" date="2024-03" db="EMBL/GenBank/DDBJ databases">
        <title>Aureococcus anophagefferens CCMP1851 and Kratosvirus quantuckense: Draft genome of a second virus-susceptible host strain in the model system.</title>
        <authorList>
            <person name="Chase E."/>
            <person name="Truchon A.R."/>
            <person name="Schepens W."/>
            <person name="Wilhelm S.W."/>
        </authorList>
    </citation>
    <scope>NUCLEOTIDE SEQUENCE [LARGE SCALE GENOMIC DNA]</scope>
    <source>
        <strain evidence="3 4">CCMP1851</strain>
    </source>
</reference>
<name>A0ABR1FG26_AURAN</name>
<evidence type="ECO:0000313" key="3">
    <source>
        <dbReference type="EMBL" id="KAK7230199.1"/>
    </source>
</evidence>
<dbReference type="EMBL" id="JBBJCI010000448">
    <property type="protein sequence ID" value="KAK7230199.1"/>
    <property type="molecule type" value="Genomic_DNA"/>
</dbReference>
<accession>A0ABR1FG26</accession>
<comment type="caution">
    <text evidence="3">The sequence shown here is derived from an EMBL/GenBank/DDBJ whole genome shotgun (WGS) entry which is preliminary data.</text>
</comment>
<organism evidence="3 4">
    <name type="scientific">Aureococcus anophagefferens</name>
    <name type="common">Harmful bloom alga</name>
    <dbReference type="NCBI Taxonomy" id="44056"/>
    <lineage>
        <taxon>Eukaryota</taxon>
        <taxon>Sar</taxon>
        <taxon>Stramenopiles</taxon>
        <taxon>Ochrophyta</taxon>
        <taxon>Pelagophyceae</taxon>
        <taxon>Pelagomonadales</taxon>
        <taxon>Pelagomonadaceae</taxon>
        <taxon>Aureococcus</taxon>
    </lineage>
</organism>
<dbReference type="InterPro" id="IPR051719">
    <property type="entry name" value="CASTOR_mTORC1"/>
</dbReference>
<evidence type="ECO:0000256" key="1">
    <source>
        <dbReference type="SAM" id="MobiDB-lite"/>
    </source>
</evidence>